<comment type="subcellular location">
    <subcellularLocation>
        <location evidence="1">Mitochondrion</location>
    </subcellularLocation>
</comment>
<dbReference type="InterPro" id="IPR013219">
    <property type="entry name" value="Ribosomal_mS33"/>
</dbReference>
<keyword evidence="9" id="KW-1185">Reference proteome</keyword>
<dbReference type="Proteomes" id="UP001190700">
    <property type="component" value="Unassembled WGS sequence"/>
</dbReference>
<evidence type="ECO:0000256" key="2">
    <source>
        <dbReference type="ARBA" id="ARBA00008970"/>
    </source>
</evidence>
<dbReference type="GO" id="GO:0005840">
    <property type="term" value="C:ribosome"/>
    <property type="evidence" value="ECO:0007669"/>
    <property type="project" value="UniProtKB-KW"/>
</dbReference>
<comment type="caution">
    <text evidence="8">The sequence shown here is derived from an EMBL/GenBank/DDBJ whole genome shotgun (WGS) entry which is preliminary data.</text>
</comment>
<feature type="compositionally biased region" description="Basic residues" evidence="7">
    <location>
        <begin position="71"/>
        <end position="92"/>
    </location>
</feature>
<evidence type="ECO:0000256" key="6">
    <source>
        <dbReference type="ARBA" id="ARBA00035132"/>
    </source>
</evidence>
<evidence type="ECO:0000313" key="9">
    <source>
        <dbReference type="Proteomes" id="UP001190700"/>
    </source>
</evidence>
<dbReference type="EMBL" id="LGRX02009121">
    <property type="protein sequence ID" value="KAK3272159.1"/>
    <property type="molecule type" value="Genomic_DNA"/>
</dbReference>
<comment type="similarity">
    <text evidence="2">Belongs to the mitochondrion-specific ribosomal protein mS33 family.</text>
</comment>
<name>A0AAE0G5V3_9CHLO</name>
<evidence type="ECO:0000256" key="4">
    <source>
        <dbReference type="ARBA" id="ARBA00023128"/>
    </source>
</evidence>
<evidence type="ECO:0000256" key="1">
    <source>
        <dbReference type="ARBA" id="ARBA00004173"/>
    </source>
</evidence>
<dbReference type="GO" id="GO:1990904">
    <property type="term" value="C:ribonucleoprotein complex"/>
    <property type="evidence" value="ECO:0007669"/>
    <property type="project" value="UniProtKB-KW"/>
</dbReference>
<reference evidence="8 9" key="1">
    <citation type="journal article" date="2015" name="Genome Biol. Evol.">
        <title>Comparative Genomics of a Bacterivorous Green Alga Reveals Evolutionary Causalities and Consequences of Phago-Mixotrophic Mode of Nutrition.</title>
        <authorList>
            <person name="Burns J.A."/>
            <person name="Paasch A."/>
            <person name="Narechania A."/>
            <person name="Kim E."/>
        </authorList>
    </citation>
    <scope>NUCLEOTIDE SEQUENCE [LARGE SCALE GENOMIC DNA]</scope>
    <source>
        <strain evidence="8 9">PLY_AMNH</strain>
    </source>
</reference>
<evidence type="ECO:0000256" key="3">
    <source>
        <dbReference type="ARBA" id="ARBA00022980"/>
    </source>
</evidence>
<sequence>MSSAVVRQKLAELSARIFGNAIGNGLPSGHKVLRKPLIGEKVASYYPIAIEKFDPFFEDPDEEYWKTKAERARRRGKGTPKKGQGKRAQKRG</sequence>
<dbReference type="GO" id="GO:0005739">
    <property type="term" value="C:mitochondrion"/>
    <property type="evidence" value="ECO:0007669"/>
    <property type="project" value="UniProtKB-SubCell"/>
</dbReference>
<dbReference type="AlphaFoldDB" id="A0AAE0G5V3"/>
<feature type="region of interest" description="Disordered" evidence="7">
    <location>
        <begin position="68"/>
        <end position="92"/>
    </location>
</feature>
<organism evidence="8 9">
    <name type="scientific">Cymbomonas tetramitiformis</name>
    <dbReference type="NCBI Taxonomy" id="36881"/>
    <lineage>
        <taxon>Eukaryota</taxon>
        <taxon>Viridiplantae</taxon>
        <taxon>Chlorophyta</taxon>
        <taxon>Pyramimonadophyceae</taxon>
        <taxon>Pyramimonadales</taxon>
        <taxon>Pyramimonadaceae</taxon>
        <taxon>Cymbomonas</taxon>
    </lineage>
</organism>
<proteinExistence type="inferred from homology"/>
<gene>
    <name evidence="8" type="ORF">CYMTET_19529</name>
</gene>
<dbReference type="PANTHER" id="PTHR13362:SF2">
    <property type="entry name" value="SMALL RIBOSOMAL SUBUNIT PROTEIN MS33"/>
    <property type="match status" value="1"/>
</dbReference>
<accession>A0AAE0G5V3</accession>
<protein>
    <recommendedName>
        <fullName evidence="6">Small ribosomal subunit protein mS33</fullName>
    </recommendedName>
</protein>
<evidence type="ECO:0000256" key="5">
    <source>
        <dbReference type="ARBA" id="ARBA00023274"/>
    </source>
</evidence>
<keyword evidence="5" id="KW-0687">Ribonucleoprotein</keyword>
<dbReference type="Pfam" id="PF08293">
    <property type="entry name" value="MRP-S33"/>
    <property type="match status" value="1"/>
</dbReference>
<evidence type="ECO:0000313" key="8">
    <source>
        <dbReference type="EMBL" id="KAK3272159.1"/>
    </source>
</evidence>
<keyword evidence="4" id="KW-0496">Mitochondrion</keyword>
<keyword evidence="3" id="KW-0689">Ribosomal protein</keyword>
<dbReference type="PANTHER" id="PTHR13362">
    <property type="entry name" value="MITOCHONDRIAL RIBOSOMAL PROTEIN S33"/>
    <property type="match status" value="1"/>
</dbReference>
<evidence type="ECO:0000256" key="7">
    <source>
        <dbReference type="SAM" id="MobiDB-lite"/>
    </source>
</evidence>